<sequence length="234" mass="26549">MYCFIDYRSTKEEIDNLQKLNIDPILVPKSNNVYEAINGHPDIQMNILKNSSDNQIIIHKDINSQFINLLDKKNIKYILSNSALSNTYPNDIILNSLILDDCFIHNLKYSDNNLLDSQSSKLKINVSQGYTKCSVLPVRNKALITSDKGIYSTLINYDFDILLLPPGDIHLPNLNYGFIGGTGGLVSNNKMAFFGELNHYAWGNEVIKFLNKYDISPIYLRKGKLIDRGSLLLL</sequence>
<feature type="domain" description="DUF6873" evidence="1">
    <location>
        <begin position="4"/>
        <end position="232"/>
    </location>
</feature>
<name>A0A0L9Y5V3_CLOBO</name>
<comment type="caution">
    <text evidence="2">The sequence shown here is derived from an EMBL/GenBank/DDBJ whole genome shotgun (WGS) entry which is preliminary data.</text>
</comment>
<accession>A0A0L9Y5V3</accession>
<dbReference type="Proteomes" id="UP000473681">
    <property type="component" value="Unassembled WGS sequence"/>
</dbReference>
<dbReference type="OrthoDB" id="1753686at2"/>
<evidence type="ECO:0000313" key="3">
    <source>
        <dbReference type="EMBL" id="NFN33552.1"/>
    </source>
</evidence>
<evidence type="ECO:0000313" key="2">
    <source>
        <dbReference type="EMBL" id="NFF86833.1"/>
    </source>
</evidence>
<gene>
    <name evidence="2" type="ORF">FC774_02780</name>
    <name evidence="3" type="ORF">FDB51_00105</name>
</gene>
<protein>
    <recommendedName>
        <fullName evidence="1">DUF6873 domain-containing protein</fullName>
    </recommendedName>
</protein>
<evidence type="ECO:0000259" key="1">
    <source>
        <dbReference type="Pfam" id="PF21778"/>
    </source>
</evidence>
<dbReference type="EMBL" id="SWOV01000004">
    <property type="protein sequence ID" value="NFF86833.1"/>
    <property type="molecule type" value="Genomic_DNA"/>
</dbReference>
<organism evidence="2 5">
    <name type="scientific">Clostridium botulinum</name>
    <dbReference type="NCBI Taxonomy" id="1491"/>
    <lineage>
        <taxon>Bacteria</taxon>
        <taxon>Bacillati</taxon>
        <taxon>Bacillota</taxon>
        <taxon>Clostridia</taxon>
        <taxon>Eubacteriales</taxon>
        <taxon>Clostridiaceae</taxon>
        <taxon>Clostridium</taxon>
    </lineage>
</organism>
<dbReference type="EMBL" id="SWVK01000001">
    <property type="protein sequence ID" value="NFN33552.1"/>
    <property type="molecule type" value="Genomic_DNA"/>
</dbReference>
<evidence type="ECO:0000313" key="4">
    <source>
        <dbReference type="Proteomes" id="UP000473681"/>
    </source>
</evidence>
<evidence type="ECO:0000313" key="5">
    <source>
        <dbReference type="Proteomes" id="UP000476820"/>
    </source>
</evidence>
<dbReference type="AlphaFoldDB" id="A0A0L9Y5V3"/>
<dbReference type="Pfam" id="PF21778">
    <property type="entry name" value="DUF6873"/>
    <property type="match status" value="1"/>
</dbReference>
<proteinExistence type="predicted"/>
<reference evidence="4 5" key="1">
    <citation type="submission" date="2019-04" db="EMBL/GenBank/DDBJ databases">
        <title>Genome sequencing of Clostridium botulinum Groups I-IV and Clostridium butyricum.</title>
        <authorList>
            <person name="Brunt J."/>
            <person name="Van Vliet A.H.M."/>
            <person name="Stringer S.C."/>
            <person name="Carter A.T."/>
            <person name="Peck M.W."/>
        </authorList>
    </citation>
    <scope>NUCLEOTIDE SEQUENCE [LARGE SCALE GENOMIC DNA]</scope>
    <source>
        <strain evidence="2 5">1605</strain>
        <strain evidence="3 4">CB-K-33E</strain>
    </source>
</reference>
<dbReference type="Proteomes" id="UP000476820">
    <property type="component" value="Unassembled WGS sequence"/>
</dbReference>
<dbReference type="InterPro" id="IPR049238">
    <property type="entry name" value="DUF6873"/>
</dbReference>
<dbReference type="RefSeq" id="WP_053342698.1">
    <property type="nucleotide sequence ID" value="NZ_LFPA01000007.1"/>
</dbReference>